<keyword evidence="1" id="KW-0614">Plasmid</keyword>
<gene>
    <name evidence="1" type="ORF">K529_020915</name>
</gene>
<evidence type="ECO:0000313" key="2">
    <source>
        <dbReference type="Proteomes" id="UP000013243"/>
    </source>
</evidence>
<dbReference type="AlphaFoldDB" id="A0A1B1A9G9"/>
<sequence length="105" mass="11512">MLKAATAPQDLEAQLREILSGLPLQDVNKTLRTADAHELMLVDMRSSGLPAGTDLGGLHAGDRVALVTFGLRRRTWQPNLRTQLLIHFDNTESVTGVEALKRLAK</sequence>
<reference evidence="1 2" key="1">
    <citation type="journal article" date="2016" name="ISME J.">
        <title>Global occurrence and heterogeneity of the Roseobacter-clade species Ruegeria mobilis.</title>
        <authorList>
            <person name="Sonnenschein E."/>
            <person name="Gram L."/>
        </authorList>
    </citation>
    <scope>NUCLEOTIDE SEQUENCE [LARGE SCALE GENOMIC DNA]</scope>
    <source>
        <strain evidence="1 2">F1926</strain>
        <plasmid evidence="1 2">unnamed1</plasmid>
    </source>
</reference>
<geneLocation type="plasmid" evidence="1 2">
    <name>unnamed1</name>
</geneLocation>
<dbReference type="KEGG" id="rmb:K529_020915"/>
<dbReference type="RefSeq" id="WP_005653061.1">
    <property type="nucleotide sequence ID" value="NZ_CP015231.1"/>
</dbReference>
<name>A0A1B1A9G9_9RHOB</name>
<evidence type="ECO:0000313" key="1">
    <source>
        <dbReference type="EMBL" id="ANP43222.1"/>
    </source>
</evidence>
<proteinExistence type="predicted"/>
<dbReference type="Proteomes" id="UP000013243">
    <property type="component" value="Plasmid unnamed1"/>
</dbReference>
<organism evidence="1 2">
    <name type="scientific">Tritonibacter mobilis F1926</name>
    <dbReference type="NCBI Taxonomy" id="1265309"/>
    <lineage>
        <taxon>Bacteria</taxon>
        <taxon>Pseudomonadati</taxon>
        <taxon>Pseudomonadota</taxon>
        <taxon>Alphaproteobacteria</taxon>
        <taxon>Rhodobacterales</taxon>
        <taxon>Paracoccaceae</taxon>
        <taxon>Tritonibacter</taxon>
    </lineage>
</organism>
<dbReference type="EMBL" id="CP015231">
    <property type="protein sequence ID" value="ANP43222.1"/>
    <property type="molecule type" value="Genomic_DNA"/>
</dbReference>
<protein>
    <submittedName>
        <fullName evidence="1">Uncharacterized protein</fullName>
    </submittedName>
</protein>
<dbReference type="GeneID" id="28252352"/>
<accession>A0A1B1A9G9</accession>